<dbReference type="OMA" id="YQMERET"/>
<dbReference type="InParanoid" id="A0A7M7HLX8"/>
<feature type="compositionally biased region" description="Basic residues" evidence="1">
    <location>
        <begin position="609"/>
        <end position="621"/>
    </location>
</feature>
<feature type="region of interest" description="Disordered" evidence="1">
    <location>
        <begin position="840"/>
        <end position="887"/>
    </location>
</feature>
<proteinExistence type="predicted"/>
<dbReference type="AlphaFoldDB" id="A0A7M7HLX8"/>
<dbReference type="OrthoDB" id="10072259at2759"/>
<feature type="region of interest" description="Disordered" evidence="1">
    <location>
        <begin position="324"/>
        <end position="371"/>
    </location>
</feature>
<evidence type="ECO:0000256" key="1">
    <source>
        <dbReference type="SAM" id="MobiDB-lite"/>
    </source>
</evidence>
<feature type="region of interest" description="Disordered" evidence="1">
    <location>
        <begin position="551"/>
        <end position="667"/>
    </location>
</feature>
<name>A0A7M7HLX8_STRPU</name>
<feature type="compositionally biased region" description="Basic and acidic residues" evidence="1">
    <location>
        <begin position="599"/>
        <end position="608"/>
    </location>
</feature>
<accession>A0A7M7HLX8</accession>
<sequence length="912" mass="102710">MQVGKTLGDCQLGLGTLTQSKMPNHLNTSELFSSNPGEFLQRGGSRVDYTSDSAFNSSQSFSSGATNSQIMGSQMENSQSSSFDLFSQMMSQQQGASQQNESTSSNFYMKYMSKPPLFQKENASKKSSLPKRKSFQGMQEFNREKAKERDDRDLINTFIAIVKDCADEVKHAASSIKKDVDSNISETTTRTAAVMSKIANELALHHRQLLDSLKTRADHEAKLQYLMDTIASKDAQIQLLESQLATARSDRNERLLKAMLDMYTEQQNVTIQHLDKVHEEQQSIKDQQSMLLKETEKSHATLNRMTTATHSKGDDSERIYQMERETNRPTSSSVPQMSARTTSTRNRYPSGSGWSDDAERSRVTPVQTDSYNHSCKVPTQFRVNPNQVHAQSSSYYSSSQHGVSDDVAPRIECNRGSLNTSSHLFQHPPANYQNQHQVLSSGSAVYAMQPVMRPGSVYQPQVSSNPASSEYGEQPGSMRNSHQDCQNLPSSTSYSTGKRPSCYNHFNNKFSSPNYTSSDRQLWSKKNLKPSPVAAIAPQAHREPCDDALQDTQVASRTRKQSRQKRSRRGVQEPNQPQRKSARLSARNSPWNENGFCSSREKRWEGSRAARRKNKSKKKARSCSVAPLARESENQEDESESEGETAPIHWKEKVPSTKRSGARTNKSMKKLPVMMKQVQKHSTVPSTNTRQISDISARQIDSSEDDEYAFHDDPEDQPATTFKAFHTLKRSTSCGDEVKHEQHEVFTKRSVITYSTPKVMRQGCTSVQVSACNERQRNSATQGRQNAKDGLWRESRVSGLFKNPVASSQDIDILDAIQTYTQSEDEESSQEIQFSLILPSPHDLQRKKNPGPPRWSSVMSPSVNSRYTEQVVPDESQPKRSSKKLTTTRKRRMIYGSRDDVRKTMAQLVTPI</sequence>
<dbReference type="Proteomes" id="UP000007110">
    <property type="component" value="Unassembled WGS sequence"/>
</dbReference>
<keyword evidence="3" id="KW-1185">Reference proteome</keyword>
<evidence type="ECO:0000313" key="2">
    <source>
        <dbReference type="EnsemblMetazoa" id="XP_011676606"/>
    </source>
</evidence>
<reference evidence="2" key="2">
    <citation type="submission" date="2021-01" db="UniProtKB">
        <authorList>
            <consortium name="EnsemblMetazoa"/>
        </authorList>
    </citation>
    <scope>IDENTIFICATION</scope>
</reference>
<reference evidence="3" key="1">
    <citation type="submission" date="2015-02" db="EMBL/GenBank/DDBJ databases">
        <title>Genome sequencing for Strongylocentrotus purpuratus.</title>
        <authorList>
            <person name="Murali S."/>
            <person name="Liu Y."/>
            <person name="Vee V."/>
            <person name="English A."/>
            <person name="Wang M."/>
            <person name="Skinner E."/>
            <person name="Han Y."/>
            <person name="Muzny D.M."/>
            <person name="Worley K.C."/>
            <person name="Gibbs R.A."/>
        </authorList>
    </citation>
    <scope>NUCLEOTIDE SEQUENCE</scope>
</reference>
<feature type="compositionally biased region" description="Polar residues" evidence="1">
    <location>
        <begin position="458"/>
        <end position="468"/>
    </location>
</feature>
<feature type="compositionally biased region" description="Polar residues" evidence="1">
    <location>
        <begin position="857"/>
        <end position="868"/>
    </location>
</feature>
<dbReference type="GeneID" id="752613"/>
<feature type="compositionally biased region" description="Polar residues" evidence="1">
    <location>
        <begin position="328"/>
        <end position="353"/>
    </location>
</feature>
<feature type="compositionally biased region" description="Polar residues" evidence="1">
    <location>
        <begin position="477"/>
        <end position="500"/>
    </location>
</feature>
<feature type="region of interest" description="Disordered" evidence="1">
    <location>
        <begin position="120"/>
        <end position="149"/>
    </location>
</feature>
<feature type="region of interest" description="Disordered" evidence="1">
    <location>
        <begin position="457"/>
        <end position="500"/>
    </location>
</feature>
<protein>
    <submittedName>
        <fullName evidence="2">Uncharacterized protein</fullName>
    </submittedName>
</protein>
<dbReference type="RefSeq" id="XP_011676606.2">
    <property type="nucleotide sequence ID" value="XM_011678304.2"/>
</dbReference>
<feature type="compositionally biased region" description="Polar residues" evidence="1">
    <location>
        <begin position="586"/>
        <end position="597"/>
    </location>
</feature>
<feature type="compositionally biased region" description="Acidic residues" evidence="1">
    <location>
        <begin position="634"/>
        <end position="643"/>
    </location>
</feature>
<dbReference type="KEGG" id="spu:752613"/>
<dbReference type="EnsemblMetazoa" id="XM_011678304">
    <property type="protein sequence ID" value="XP_011676606"/>
    <property type="gene ID" value="LOC752613"/>
</dbReference>
<evidence type="ECO:0000313" key="3">
    <source>
        <dbReference type="Proteomes" id="UP000007110"/>
    </source>
</evidence>
<organism evidence="2 3">
    <name type="scientific">Strongylocentrotus purpuratus</name>
    <name type="common">Purple sea urchin</name>
    <dbReference type="NCBI Taxonomy" id="7668"/>
    <lineage>
        <taxon>Eukaryota</taxon>
        <taxon>Metazoa</taxon>
        <taxon>Echinodermata</taxon>
        <taxon>Eleutherozoa</taxon>
        <taxon>Echinozoa</taxon>
        <taxon>Echinoidea</taxon>
        <taxon>Euechinoidea</taxon>
        <taxon>Echinacea</taxon>
        <taxon>Camarodonta</taxon>
        <taxon>Echinidea</taxon>
        <taxon>Strongylocentrotidae</taxon>
        <taxon>Strongylocentrotus</taxon>
    </lineage>
</organism>
<feature type="compositionally biased region" description="Basic residues" evidence="1">
    <location>
        <begin position="557"/>
        <end position="569"/>
    </location>
</feature>